<dbReference type="PRINTS" id="PR00319">
    <property type="entry name" value="GPROTEINB"/>
</dbReference>
<dbReference type="SUPFAM" id="SSF50978">
    <property type="entry name" value="WD40 repeat-like"/>
    <property type="match status" value="1"/>
</dbReference>
<reference evidence="5" key="4">
    <citation type="journal article" date="2015" name="G3 (Bethesda)">
        <title>Genome sequences of three phytopathogenic species of the Magnaporthaceae family of fungi.</title>
        <authorList>
            <person name="Okagaki L.H."/>
            <person name="Nunes C.C."/>
            <person name="Sailsbery J."/>
            <person name="Clay B."/>
            <person name="Brown D."/>
            <person name="John T."/>
            <person name="Oh Y."/>
            <person name="Young N."/>
            <person name="Fitzgerald M."/>
            <person name="Haas B.J."/>
            <person name="Zeng Q."/>
            <person name="Young S."/>
            <person name="Adiconis X."/>
            <person name="Fan L."/>
            <person name="Levin J.Z."/>
            <person name="Mitchell T.K."/>
            <person name="Okubara P.A."/>
            <person name="Farman M.L."/>
            <person name="Kohn L.M."/>
            <person name="Birren B."/>
            <person name="Ma L.-J."/>
            <person name="Dean R.A."/>
        </authorList>
    </citation>
    <scope>NUCLEOTIDE SEQUENCE</scope>
    <source>
        <strain evidence="5">R3-111a-1</strain>
    </source>
</reference>
<dbReference type="PRINTS" id="PR00320">
    <property type="entry name" value="GPROTEINBRPT"/>
</dbReference>
<feature type="non-terminal residue" evidence="4">
    <location>
        <position position="1"/>
    </location>
</feature>
<reference evidence="4" key="3">
    <citation type="submission" date="2010-09" db="EMBL/GenBank/DDBJ databases">
        <title>Annotation of Gaeumannomyces graminis var. tritici R3-111a-1.</title>
        <authorList>
            <consortium name="The Broad Institute Genome Sequencing Platform"/>
            <person name="Ma L.-J."/>
            <person name="Dead R."/>
            <person name="Young S.K."/>
            <person name="Zeng Q."/>
            <person name="Gargeya S."/>
            <person name="Fitzgerald M."/>
            <person name="Haas B."/>
            <person name="Abouelleil A."/>
            <person name="Alvarado L."/>
            <person name="Arachchi H.M."/>
            <person name="Berlin A."/>
            <person name="Brown A."/>
            <person name="Chapman S.B."/>
            <person name="Chen Z."/>
            <person name="Dunbar C."/>
            <person name="Freedman E."/>
            <person name="Gearin G."/>
            <person name="Gellesch M."/>
            <person name="Goldberg J."/>
            <person name="Griggs A."/>
            <person name="Gujja S."/>
            <person name="Heiman D."/>
            <person name="Howarth C."/>
            <person name="Larson L."/>
            <person name="Lui A."/>
            <person name="MacDonald P.J.P."/>
            <person name="Mehta T."/>
            <person name="Montmayeur A."/>
            <person name="Murphy C."/>
            <person name="Neiman D."/>
            <person name="Pearson M."/>
            <person name="Priest M."/>
            <person name="Roberts A."/>
            <person name="Saif S."/>
            <person name="Shea T."/>
            <person name="Shenoy N."/>
            <person name="Sisk P."/>
            <person name="Stolte C."/>
            <person name="Sykes S."/>
            <person name="Yandava C."/>
            <person name="Wortman J."/>
            <person name="Nusbaum C."/>
            <person name="Birren B."/>
        </authorList>
    </citation>
    <scope>NUCLEOTIDE SEQUENCE</scope>
    <source>
        <strain evidence="4">R3-111a-1</strain>
    </source>
</reference>
<dbReference type="EMBL" id="GL385863">
    <property type="protein sequence ID" value="EJT67971.1"/>
    <property type="molecule type" value="Genomic_DNA"/>
</dbReference>
<dbReference type="InterPro" id="IPR036322">
    <property type="entry name" value="WD40_repeat_dom_sf"/>
</dbReference>
<dbReference type="Gene3D" id="2.130.10.10">
    <property type="entry name" value="YVTN repeat-like/Quinoprotein amine dehydrogenase"/>
    <property type="match status" value="1"/>
</dbReference>
<evidence type="ECO:0000313" key="6">
    <source>
        <dbReference type="Proteomes" id="UP000006039"/>
    </source>
</evidence>
<dbReference type="GeneID" id="20354910"/>
<keyword evidence="6" id="KW-1185">Reference proteome</keyword>
<organism evidence="4">
    <name type="scientific">Gaeumannomyces tritici (strain R3-111a-1)</name>
    <name type="common">Wheat and barley take-all root rot fungus</name>
    <name type="synonym">Gaeumannomyces graminis var. tritici</name>
    <dbReference type="NCBI Taxonomy" id="644352"/>
    <lineage>
        <taxon>Eukaryota</taxon>
        <taxon>Fungi</taxon>
        <taxon>Dikarya</taxon>
        <taxon>Ascomycota</taxon>
        <taxon>Pezizomycotina</taxon>
        <taxon>Sordariomycetes</taxon>
        <taxon>Sordariomycetidae</taxon>
        <taxon>Magnaporthales</taxon>
        <taxon>Magnaporthaceae</taxon>
        <taxon>Gaeumannomyces</taxon>
    </lineage>
</organism>
<dbReference type="Proteomes" id="UP000006039">
    <property type="component" value="Unassembled WGS sequence"/>
</dbReference>
<dbReference type="PANTHER" id="PTHR19848">
    <property type="entry name" value="WD40 REPEAT PROTEIN"/>
    <property type="match status" value="1"/>
</dbReference>
<evidence type="ECO:0000313" key="5">
    <source>
        <dbReference type="EnsemblFungi" id="EJT67971"/>
    </source>
</evidence>
<dbReference type="Pfam" id="PF00400">
    <property type="entry name" value="WD40"/>
    <property type="match status" value="2"/>
</dbReference>
<dbReference type="SMART" id="SM00320">
    <property type="entry name" value="WD40"/>
    <property type="match status" value="2"/>
</dbReference>
<dbReference type="AlphaFoldDB" id="J8TJH0"/>
<feature type="repeat" description="WD" evidence="3">
    <location>
        <begin position="13"/>
        <end position="54"/>
    </location>
</feature>
<dbReference type="EnsemblFungi" id="EJT67971">
    <property type="protein sequence ID" value="EJT67971"/>
    <property type="gene ID" value="GGTG_14452"/>
</dbReference>
<dbReference type="InterPro" id="IPR020472">
    <property type="entry name" value="WD40_PAC1"/>
</dbReference>
<reference evidence="5" key="5">
    <citation type="submission" date="2018-04" db="UniProtKB">
        <authorList>
            <consortium name="EnsemblFungi"/>
        </authorList>
    </citation>
    <scope>IDENTIFICATION</scope>
    <source>
        <strain evidence="5">R3-111a-1</strain>
    </source>
</reference>
<dbReference type="RefSeq" id="XP_009230641.1">
    <property type="nucleotide sequence ID" value="XM_009232377.1"/>
</dbReference>
<reference evidence="6" key="1">
    <citation type="submission" date="2010-07" db="EMBL/GenBank/DDBJ databases">
        <title>The genome sequence of Gaeumannomyces graminis var. tritici strain R3-111a-1.</title>
        <authorList>
            <consortium name="The Broad Institute Genome Sequencing Platform"/>
            <person name="Ma L.-J."/>
            <person name="Dead R."/>
            <person name="Young S."/>
            <person name="Zeng Q."/>
            <person name="Koehrsen M."/>
            <person name="Alvarado L."/>
            <person name="Berlin A."/>
            <person name="Chapman S.B."/>
            <person name="Chen Z."/>
            <person name="Freedman E."/>
            <person name="Gellesch M."/>
            <person name="Goldberg J."/>
            <person name="Griggs A."/>
            <person name="Gujja S."/>
            <person name="Heilman E.R."/>
            <person name="Heiman D."/>
            <person name="Hepburn T."/>
            <person name="Howarth C."/>
            <person name="Jen D."/>
            <person name="Larson L."/>
            <person name="Mehta T."/>
            <person name="Neiman D."/>
            <person name="Pearson M."/>
            <person name="Roberts A."/>
            <person name="Saif S."/>
            <person name="Shea T."/>
            <person name="Shenoy N."/>
            <person name="Sisk P."/>
            <person name="Stolte C."/>
            <person name="Sykes S."/>
            <person name="Walk T."/>
            <person name="White J."/>
            <person name="Yandava C."/>
            <person name="Haas B."/>
            <person name="Nusbaum C."/>
            <person name="Birren B."/>
        </authorList>
    </citation>
    <scope>NUCLEOTIDE SEQUENCE [LARGE SCALE GENOMIC DNA]</scope>
    <source>
        <strain evidence="6">R3-111a-1</strain>
    </source>
</reference>
<dbReference type="OrthoDB" id="4768852at2759"/>
<sequence>LWDAATGACLQTLEGHNNSVFSVAFSPDGQRLASASWDETVKLWDAATGACLQTLKGHSDWVRSVAFSPDGQRLASGSDDKTVKLWDAATGACLTTLEGNRLLAQQRFKLIHNIKILKQD</sequence>
<name>J8TJH0_GAET3</name>
<dbReference type="InterPro" id="IPR001680">
    <property type="entry name" value="WD40_rpt"/>
</dbReference>
<dbReference type="STRING" id="644352.J8TJH0"/>
<evidence type="ECO:0000256" key="1">
    <source>
        <dbReference type="ARBA" id="ARBA00022574"/>
    </source>
</evidence>
<dbReference type="PANTHER" id="PTHR19848:SF8">
    <property type="entry name" value="F-BOX AND WD REPEAT DOMAIN CONTAINING 7"/>
    <property type="match status" value="1"/>
</dbReference>
<dbReference type="PROSITE" id="PS50294">
    <property type="entry name" value="WD_REPEATS_REGION"/>
    <property type="match status" value="2"/>
</dbReference>
<evidence type="ECO:0000313" key="4">
    <source>
        <dbReference type="EMBL" id="EJT67971.1"/>
    </source>
</evidence>
<dbReference type="InterPro" id="IPR015943">
    <property type="entry name" value="WD40/YVTN_repeat-like_dom_sf"/>
</dbReference>
<evidence type="ECO:0000256" key="3">
    <source>
        <dbReference type="PROSITE-ProRule" id="PRU00221"/>
    </source>
</evidence>
<feature type="repeat" description="WD" evidence="3">
    <location>
        <begin position="55"/>
        <end position="96"/>
    </location>
</feature>
<reference evidence="4" key="2">
    <citation type="submission" date="2010-07" db="EMBL/GenBank/DDBJ databases">
        <authorList>
            <consortium name="The Broad Institute Genome Sequencing Platform"/>
            <consortium name="Broad Institute Genome Sequencing Center for Infectious Disease"/>
            <person name="Ma L.-J."/>
            <person name="Dead R."/>
            <person name="Young S."/>
            <person name="Zeng Q."/>
            <person name="Koehrsen M."/>
            <person name="Alvarado L."/>
            <person name="Berlin A."/>
            <person name="Chapman S.B."/>
            <person name="Chen Z."/>
            <person name="Freedman E."/>
            <person name="Gellesch M."/>
            <person name="Goldberg J."/>
            <person name="Griggs A."/>
            <person name="Gujja S."/>
            <person name="Heilman E.R."/>
            <person name="Heiman D."/>
            <person name="Hepburn T."/>
            <person name="Howarth C."/>
            <person name="Jen D."/>
            <person name="Larson L."/>
            <person name="Mehta T."/>
            <person name="Neiman D."/>
            <person name="Pearson M."/>
            <person name="Roberts A."/>
            <person name="Saif S."/>
            <person name="Shea T."/>
            <person name="Shenoy N."/>
            <person name="Sisk P."/>
            <person name="Stolte C."/>
            <person name="Sykes S."/>
            <person name="Walk T."/>
            <person name="White J."/>
            <person name="Yandava C."/>
            <person name="Haas B."/>
            <person name="Nusbaum C."/>
            <person name="Birren B."/>
        </authorList>
    </citation>
    <scope>NUCLEOTIDE SEQUENCE</scope>
    <source>
        <strain evidence="4">R3-111a-1</strain>
    </source>
</reference>
<gene>
    <name evidence="5" type="primary">20354910</name>
    <name evidence="4" type="ORF">GGTG_14452</name>
</gene>
<protein>
    <submittedName>
        <fullName evidence="4 5">Uncharacterized protein</fullName>
    </submittedName>
</protein>
<accession>J8TJH0</accession>
<proteinExistence type="predicted"/>
<dbReference type="InterPro" id="IPR019775">
    <property type="entry name" value="WD40_repeat_CS"/>
</dbReference>
<dbReference type="InterPro" id="IPR001632">
    <property type="entry name" value="WD40_G-protein_beta-like"/>
</dbReference>
<keyword evidence="1 3" id="KW-0853">WD repeat</keyword>
<evidence type="ECO:0000256" key="2">
    <source>
        <dbReference type="ARBA" id="ARBA00022737"/>
    </source>
</evidence>
<dbReference type="VEuPathDB" id="FungiDB:GGTG_14452"/>
<keyword evidence="2" id="KW-0677">Repeat</keyword>
<dbReference type="PROSITE" id="PS50082">
    <property type="entry name" value="WD_REPEATS_2"/>
    <property type="match status" value="2"/>
</dbReference>
<dbReference type="PROSITE" id="PS00678">
    <property type="entry name" value="WD_REPEATS_1"/>
    <property type="match status" value="2"/>
</dbReference>